<dbReference type="AlphaFoldDB" id="A0A139A0N0"/>
<dbReference type="SUPFAM" id="SSF159245">
    <property type="entry name" value="AttH-like"/>
    <property type="match status" value="1"/>
</dbReference>
<feature type="signal peptide" evidence="1">
    <location>
        <begin position="1"/>
        <end position="21"/>
    </location>
</feature>
<dbReference type="Proteomes" id="UP000070544">
    <property type="component" value="Unassembled WGS sequence"/>
</dbReference>
<keyword evidence="1" id="KW-0732">Signal</keyword>
<evidence type="ECO:0008006" key="4">
    <source>
        <dbReference type="Google" id="ProtNLM"/>
    </source>
</evidence>
<evidence type="ECO:0000256" key="1">
    <source>
        <dbReference type="SAM" id="SignalP"/>
    </source>
</evidence>
<dbReference type="STRING" id="1344416.A0A139A0N0"/>
<dbReference type="Gene3D" id="2.40.370.10">
    <property type="entry name" value="AttH-like domain"/>
    <property type="match status" value="1"/>
</dbReference>
<gene>
    <name evidence="2" type="ORF">M427DRAFT_48441</name>
</gene>
<accession>A0A139A0N0</accession>
<keyword evidence="3" id="KW-1185">Reference proteome</keyword>
<dbReference type="EMBL" id="KQ965830">
    <property type="protein sequence ID" value="KXS10336.1"/>
    <property type="molecule type" value="Genomic_DNA"/>
</dbReference>
<reference evidence="2 3" key="1">
    <citation type="journal article" date="2015" name="Genome Biol. Evol.">
        <title>Phylogenomic analyses indicate that early fungi evolved digesting cell walls of algal ancestors of land plants.</title>
        <authorList>
            <person name="Chang Y."/>
            <person name="Wang S."/>
            <person name="Sekimoto S."/>
            <person name="Aerts A.L."/>
            <person name="Choi C."/>
            <person name="Clum A."/>
            <person name="LaButti K.M."/>
            <person name="Lindquist E.A."/>
            <person name="Yee Ngan C."/>
            <person name="Ohm R.A."/>
            <person name="Salamov A.A."/>
            <person name="Grigoriev I.V."/>
            <person name="Spatafora J.W."/>
            <person name="Berbee M.L."/>
        </authorList>
    </citation>
    <scope>NUCLEOTIDE SEQUENCE [LARGE SCALE GENOMIC DNA]</scope>
    <source>
        <strain evidence="2 3">JEL478</strain>
    </source>
</reference>
<name>A0A139A0N0_GONPJ</name>
<sequence length="407" mass="44497">MVVVALWLVSLLAIAIVNTAAQGVLDKDLDYLLLGLKKNKYEVWEDGRRTPIQYGPNATFFEWWYFDAVADDGTTIVFGIYTADPYGTNRPVVNIQITNPDGKTVGLQQPFPFSAGSWEKSHANARVGANYFRSTGGLDTYQLYCDPASMNGFGLNVTLKANLPSWRPATGYSGLSVAAAYFAWFVAVPEGGVTGTFTLPGGIQKSFKGTGYHDHNWGDVNLALLLSHWWWGRGKANGKVLIGAYLTGSVFSGYLKGPLMYIADVDTKKILVSEYGNDNIDVTLSPPIPHPDPLYPRKTIGGGIKFTSSSGYAVMMNSGSPLLDSRDYSNTIPGILAIIGLDKLLDLHPWYTRFASQPTLKYPNGTTTSGVGTLEYYELVCIHSFVDFQIFTRLMADGGVLRFVARG</sequence>
<evidence type="ECO:0000313" key="2">
    <source>
        <dbReference type="EMBL" id="KXS10336.1"/>
    </source>
</evidence>
<feature type="chain" id="PRO_5007295822" description="AttH domain-containing protein" evidence="1">
    <location>
        <begin position="22"/>
        <end position="407"/>
    </location>
</feature>
<organism evidence="2 3">
    <name type="scientific">Gonapodya prolifera (strain JEL478)</name>
    <name type="common">Monoblepharis prolifera</name>
    <dbReference type="NCBI Taxonomy" id="1344416"/>
    <lineage>
        <taxon>Eukaryota</taxon>
        <taxon>Fungi</taxon>
        <taxon>Fungi incertae sedis</taxon>
        <taxon>Chytridiomycota</taxon>
        <taxon>Chytridiomycota incertae sedis</taxon>
        <taxon>Monoblepharidomycetes</taxon>
        <taxon>Monoblepharidales</taxon>
        <taxon>Gonapodyaceae</taxon>
        <taxon>Gonapodya</taxon>
    </lineage>
</organism>
<proteinExistence type="predicted"/>
<evidence type="ECO:0000313" key="3">
    <source>
        <dbReference type="Proteomes" id="UP000070544"/>
    </source>
</evidence>
<dbReference type="InterPro" id="IPR023374">
    <property type="entry name" value="AttH-like_dom_sf"/>
</dbReference>
<protein>
    <recommendedName>
        <fullName evidence="4">AttH domain-containing protein</fullName>
    </recommendedName>
</protein>
<dbReference type="OrthoDB" id="5344254at2759"/>